<gene>
    <name evidence="4" type="ORF">ADIWIN_1937</name>
</gene>
<evidence type="ECO:0000313" key="5">
    <source>
        <dbReference type="Proteomes" id="UP000014962"/>
    </source>
</evidence>
<sequence length="876" mass="92844">MLLAVISLSSFQLNAQTNGTYTNNNGTGDGLWSIAANWTDGIMADATGIATLEASVDINTDTSVGSLVISNALTISSASNSTLTLTTPSGTDSNYLMQNNAATGTVTFDCNITISVSKRFKNAQDATTIFAAGNTLSTGTLGLNIQNYSSNPFEFNGVITGSGVFYAITGGDDGGATFGSTSDLSGFTGGFRTRKNSYLFNTTTIIPGVSTSIELEGNSNVTFTGINNYLGGINRDTQGNGSSVVTFSQSQNNMATLIVNTRPLALNFTPASTEIAFSGIGIMTGVVDLQNYASGVLRIGISSTTVSQTILDTWLLDGLEPADGTFTQDADGYIIHNTYTTTAGQDINWEDASSWVGGKIPSLSTDNVVIHGKVDLNSNVEINNLTIEHTSGVQEILDVQPGYSLIVNGDAITKDALRASSSSASSGSLILNGNITGNIRYNKWVNPVTSGNDLVASPVSQTFSSFEASSINLVENPSTTTQKLFGPFDQLNGVYINWDTSTNANDDIVPGKGYRAATNSGGTVVFQAQPDSPTIDVPVTLTDGGDLTYGKWNLIGNPYPSYLDFNTFFTDNRDQFDTGAFQAIYGYDGDASDGWTVWNSLNGEKLAPGQGFFVRTKTGGGTVTFTPAMRTIGSSDDFIQGRSANNLNIALAKLHLSNSSDTYSTDIYFVDNQTRGLDPGYDAGAYVGASNGIYTNLVENNTGIDMAIQALPYNDFNDVVVPLGIKGEAGIQLTIGLDTETVSIPSNINVYLEDNVTNTWTILNTGDYVFTPASTLNGTGRFYVHFSSSTLSTEDNLLNGLNIYSEQATKTVVVKGQLNSDTTAAIYDVQGRLIVQNALNTSNTTNTINVNALKSGIYIVELKSNTQNRTQKIIIK</sequence>
<organism evidence="4 5">
    <name type="scientific">Winogradskyella psychrotolerans RS-3</name>
    <dbReference type="NCBI Taxonomy" id="641526"/>
    <lineage>
        <taxon>Bacteria</taxon>
        <taxon>Pseudomonadati</taxon>
        <taxon>Bacteroidota</taxon>
        <taxon>Flavobacteriia</taxon>
        <taxon>Flavobacteriales</taxon>
        <taxon>Flavobacteriaceae</taxon>
        <taxon>Winogradskyella</taxon>
    </lineage>
</organism>
<evidence type="ECO:0000259" key="3">
    <source>
        <dbReference type="Pfam" id="PF18962"/>
    </source>
</evidence>
<dbReference type="EMBL" id="ATMR01000095">
    <property type="protein sequence ID" value="EPR73156.1"/>
    <property type="molecule type" value="Genomic_DNA"/>
</dbReference>
<feature type="chain" id="PRO_5012271833" evidence="2">
    <location>
        <begin position="16"/>
        <end position="876"/>
    </location>
</feature>
<accession>S7VSX2</accession>
<proteinExistence type="predicted"/>
<feature type="signal peptide" evidence="2">
    <location>
        <begin position="1"/>
        <end position="15"/>
    </location>
</feature>
<feature type="domain" description="Secretion system C-terminal sorting" evidence="3">
    <location>
        <begin position="814"/>
        <end position="875"/>
    </location>
</feature>
<comment type="caution">
    <text evidence="4">The sequence shown here is derived from an EMBL/GenBank/DDBJ whole genome shotgun (WGS) entry which is preliminary data.</text>
</comment>
<dbReference type="Pfam" id="PF18962">
    <property type="entry name" value="Por_Secre_tail"/>
    <property type="match status" value="1"/>
</dbReference>
<reference evidence="4 5" key="1">
    <citation type="journal article" date="2013" name="Genome Announc.">
        <title>Draft Genome Sequence of Winogradskyella psychrotolerans RS-3T, Isolated from the Marine Transect of Kongsfjorden, Ny-Alesund, Svalbard, Arctic Ocean.</title>
        <authorList>
            <person name="Kumar Pinnaka A."/>
            <person name="Ara S."/>
            <person name="Singh A."/>
            <person name="Shivaji S."/>
        </authorList>
    </citation>
    <scope>NUCLEOTIDE SEQUENCE [LARGE SCALE GENOMIC DNA]</scope>
    <source>
        <strain evidence="4 5">RS-3</strain>
    </source>
</reference>
<dbReference type="InterPro" id="IPR026444">
    <property type="entry name" value="Secre_tail"/>
</dbReference>
<keyword evidence="4" id="KW-0675">Receptor</keyword>
<dbReference type="STRING" id="641526.ADIWIN_1937"/>
<evidence type="ECO:0000313" key="4">
    <source>
        <dbReference type="EMBL" id="EPR73156.1"/>
    </source>
</evidence>
<dbReference type="AlphaFoldDB" id="S7VSX2"/>
<dbReference type="NCBIfam" id="TIGR04183">
    <property type="entry name" value="Por_Secre_tail"/>
    <property type="match status" value="1"/>
</dbReference>
<keyword evidence="1 2" id="KW-0732">Signal</keyword>
<protein>
    <submittedName>
        <fullName evidence="4">TonB-dependent receptor</fullName>
    </submittedName>
</protein>
<evidence type="ECO:0000256" key="1">
    <source>
        <dbReference type="ARBA" id="ARBA00022729"/>
    </source>
</evidence>
<evidence type="ECO:0000256" key="2">
    <source>
        <dbReference type="SAM" id="SignalP"/>
    </source>
</evidence>
<dbReference type="Proteomes" id="UP000014962">
    <property type="component" value="Unassembled WGS sequence"/>
</dbReference>
<name>S7VSX2_9FLAO</name>
<keyword evidence="5" id="KW-1185">Reference proteome</keyword>
<dbReference type="eggNOG" id="COG1345">
    <property type="taxonomic scope" value="Bacteria"/>
</dbReference>